<sequence length="109" mass="12769">MAKQLNFEFEDKEYTLEFTRRTVTEMERKGFIVADIERKPMTTLPTLFAGAFLAHHRGVRQDIIDKIYSQLTNKEDLIGKLAEMYNEPILTLVEEPEESEGNLKWTATW</sequence>
<reference evidence="1" key="1">
    <citation type="journal article" date="2021" name="Proc. Natl. Acad. Sci. U.S.A.">
        <title>A Catalog of Tens of Thousands of Viruses from Human Metagenomes Reveals Hidden Associations with Chronic Diseases.</title>
        <authorList>
            <person name="Tisza M.J."/>
            <person name="Buck C.B."/>
        </authorList>
    </citation>
    <scope>NUCLEOTIDE SEQUENCE</scope>
    <source>
        <strain evidence="1">Ct5d86</strain>
    </source>
</reference>
<accession>A0A8S5LLT2</accession>
<evidence type="ECO:0000313" key="1">
    <source>
        <dbReference type="EMBL" id="DAD71052.1"/>
    </source>
</evidence>
<protein>
    <recommendedName>
        <fullName evidence="2">DUF5055 domain-containing protein</fullName>
    </recommendedName>
</protein>
<dbReference type="Pfam" id="PF16478">
    <property type="entry name" value="DUF5055"/>
    <property type="match status" value="1"/>
</dbReference>
<dbReference type="InterPro" id="IPR032481">
    <property type="entry name" value="DUF5055"/>
</dbReference>
<dbReference type="EMBL" id="BK015875">
    <property type="protein sequence ID" value="DAD71052.1"/>
    <property type="molecule type" value="Genomic_DNA"/>
</dbReference>
<evidence type="ECO:0008006" key="2">
    <source>
        <dbReference type="Google" id="ProtNLM"/>
    </source>
</evidence>
<proteinExistence type="predicted"/>
<organism evidence="1">
    <name type="scientific">Siphoviridae sp. ct5d86</name>
    <dbReference type="NCBI Taxonomy" id="2827561"/>
    <lineage>
        <taxon>Viruses</taxon>
        <taxon>Duplodnaviria</taxon>
        <taxon>Heunggongvirae</taxon>
        <taxon>Uroviricota</taxon>
        <taxon>Caudoviricetes</taxon>
    </lineage>
</organism>
<name>A0A8S5LLT2_9CAUD</name>